<keyword evidence="1" id="KW-0175">Coiled coil</keyword>
<dbReference type="Proteomes" id="UP000198287">
    <property type="component" value="Unassembled WGS sequence"/>
</dbReference>
<gene>
    <name evidence="3" type="ORF">Fcan01_26020</name>
</gene>
<feature type="compositionally biased region" description="Basic and acidic residues" evidence="2">
    <location>
        <begin position="241"/>
        <end position="252"/>
    </location>
</feature>
<evidence type="ECO:0000256" key="1">
    <source>
        <dbReference type="SAM" id="Coils"/>
    </source>
</evidence>
<reference evidence="3 4" key="1">
    <citation type="submission" date="2015-12" db="EMBL/GenBank/DDBJ databases">
        <title>The genome of Folsomia candida.</title>
        <authorList>
            <person name="Faddeeva A."/>
            <person name="Derks M.F."/>
            <person name="Anvar Y."/>
            <person name="Smit S."/>
            <person name="Van Straalen N."/>
            <person name="Roelofs D."/>
        </authorList>
    </citation>
    <scope>NUCLEOTIDE SEQUENCE [LARGE SCALE GENOMIC DNA]</scope>
    <source>
        <strain evidence="3 4">VU population</strain>
        <tissue evidence="3">Whole body</tissue>
    </source>
</reference>
<evidence type="ECO:0000313" key="3">
    <source>
        <dbReference type="EMBL" id="OXA39222.1"/>
    </source>
</evidence>
<feature type="compositionally biased region" description="Basic and acidic residues" evidence="2">
    <location>
        <begin position="212"/>
        <end position="230"/>
    </location>
</feature>
<accession>A0A226D0W3</accession>
<feature type="coiled-coil region" evidence="1">
    <location>
        <begin position="13"/>
        <end position="54"/>
    </location>
</feature>
<dbReference type="OMA" id="MVETERM"/>
<dbReference type="AlphaFoldDB" id="A0A226D0W3"/>
<feature type="region of interest" description="Disordered" evidence="2">
    <location>
        <begin position="212"/>
        <end position="252"/>
    </location>
</feature>
<sequence length="582" mass="66749">MSVSSSTEGDKLVRILRERNRALTNTIEELKKEKDVANRNMVETERMCRDLEQLCFDNEKDMKAQADKYAWIEKEFKGQVDALRRREEELTGQVEALRRQKDEGQLKAAKKREEQLNSEIDELHRKEEEFKGLINVARRREEQLNAKVEAYCRQDEMYQFQLDSFQRAEDELKGEVGALRCQEEELQEQIESFRRQEDKLRTQIDAYRRQEQEMKGEIESLRRSEEDLKMQIKTSSSTPRNGDKEAEKKNEDLTAWADQLEKRENDLSALQEDLMNAAAAVEKAVQTRLDHEKMEAELDRRQKDISEQWNCLKEEAKFLDIRTLQVEVGLKEILQAKEKLNKHDFACCRPDHVATLMKNSVCQPLLNRIIEMSANQKNNVETITQLKKLVEENVGKIPADTGAKPFPLKSQDVVDDAAKVRQVVAAAAIVPPPLMATKQQPTFIPPTPHVPPTIQDSTKEKVLNYLSKNGSLNRPEKPKVAAAPPPQPRPVSGRVDEKKNPVFFKPPPPHLSGRVDEKKSFVAFKPPPPRPGSSAFNTPQVADDEWEESRIPEVASGGKQQPHGKRAPAQTLKSQLNEEEWD</sequence>
<evidence type="ECO:0000256" key="2">
    <source>
        <dbReference type="SAM" id="MobiDB-lite"/>
    </source>
</evidence>
<protein>
    <submittedName>
        <fullName evidence="3">Reticulocyte-binding protein 2 a</fullName>
    </submittedName>
</protein>
<dbReference type="STRING" id="158441.A0A226D0W3"/>
<feature type="region of interest" description="Disordered" evidence="2">
    <location>
        <begin position="469"/>
        <end position="582"/>
    </location>
</feature>
<dbReference type="EMBL" id="LNIX01000040">
    <property type="protein sequence ID" value="OXA39222.1"/>
    <property type="molecule type" value="Genomic_DNA"/>
</dbReference>
<comment type="caution">
    <text evidence="3">The sequence shown here is derived from an EMBL/GenBank/DDBJ whole genome shotgun (WGS) entry which is preliminary data.</text>
</comment>
<organism evidence="3 4">
    <name type="scientific">Folsomia candida</name>
    <name type="common">Springtail</name>
    <dbReference type="NCBI Taxonomy" id="158441"/>
    <lineage>
        <taxon>Eukaryota</taxon>
        <taxon>Metazoa</taxon>
        <taxon>Ecdysozoa</taxon>
        <taxon>Arthropoda</taxon>
        <taxon>Hexapoda</taxon>
        <taxon>Collembola</taxon>
        <taxon>Entomobryomorpha</taxon>
        <taxon>Isotomoidea</taxon>
        <taxon>Isotomidae</taxon>
        <taxon>Proisotominae</taxon>
        <taxon>Folsomia</taxon>
    </lineage>
</organism>
<keyword evidence="4" id="KW-1185">Reference proteome</keyword>
<dbReference type="OrthoDB" id="10255522at2759"/>
<evidence type="ECO:0000313" key="4">
    <source>
        <dbReference type="Proteomes" id="UP000198287"/>
    </source>
</evidence>
<dbReference type="Gene3D" id="1.10.287.1490">
    <property type="match status" value="1"/>
</dbReference>
<proteinExistence type="predicted"/>
<name>A0A226D0W3_FOLCA</name>